<dbReference type="Gene3D" id="2.60.40.1120">
    <property type="entry name" value="Carboxypeptidase-like, regulatory domain"/>
    <property type="match status" value="1"/>
</dbReference>
<feature type="domain" description="TonB-dependent receptor-like beta-barrel" evidence="11">
    <location>
        <begin position="389"/>
        <end position="898"/>
    </location>
</feature>
<dbReference type="InterPro" id="IPR008969">
    <property type="entry name" value="CarboxyPept-like_regulatory"/>
</dbReference>
<evidence type="ECO:0000256" key="8">
    <source>
        <dbReference type="PROSITE-ProRule" id="PRU01360"/>
    </source>
</evidence>
<comment type="caution">
    <text evidence="14">The sequence shown here is derived from an EMBL/GenBank/DDBJ whole genome shotgun (WGS) entry which is preliminary data.</text>
</comment>
<reference evidence="13 16" key="2">
    <citation type="submission" date="2020-07" db="EMBL/GenBank/DDBJ databases">
        <title>The draft genome sequence of Maribacter polysiphoniae KCTC 22021.</title>
        <authorList>
            <person name="Mu L."/>
        </authorList>
    </citation>
    <scope>NUCLEOTIDE SEQUENCE [LARGE SCALE GENOMIC DNA]</scope>
    <source>
        <strain evidence="13 16">KCTC 22021</strain>
    </source>
</reference>
<evidence type="ECO:0000313" key="15">
    <source>
        <dbReference type="Proteomes" id="UP000245667"/>
    </source>
</evidence>
<comment type="subcellular location">
    <subcellularLocation>
        <location evidence="1 8">Cell outer membrane</location>
        <topology evidence="1 8">Multi-pass membrane protein</topology>
    </subcellularLocation>
</comment>
<dbReference type="EMBL" id="JACWLN010000002">
    <property type="protein sequence ID" value="MBD1260462.1"/>
    <property type="molecule type" value="Genomic_DNA"/>
</dbReference>
<proteinExistence type="inferred from homology"/>
<dbReference type="InterPro" id="IPR036942">
    <property type="entry name" value="Beta-barrel_TonB_sf"/>
</dbReference>
<dbReference type="InterPro" id="IPR023997">
    <property type="entry name" value="TonB-dep_OMP_SusC/RagA_CS"/>
</dbReference>
<dbReference type="InterPro" id="IPR000531">
    <property type="entry name" value="Beta-barrel_TonB"/>
</dbReference>
<evidence type="ECO:0000256" key="6">
    <source>
        <dbReference type="ARBA" id="ARBA00023136"/>
    </source>
</evidence>
<keyword evidence="10" id="KW-0732">Signal</keyword>
<evidence type="ECO:0000256" key="7">
    <source>
        <dbReference type="ARBA" id="ARBA00023237"/>
    </source>
</evidence>
<dbReference type="FunFam" id="2.170.130.10:FF:000008">
    <property type="entry name" value="SusC/RagA family TonB-linked outer membrane protein"/>
    <property type="match status" value="1"/>
</dbReference>
<dbReference type="Gene3D" id="2.170.130.10">
    <property type="entry name" value="TonB-dependent receptor, plug domain"/>
    <property type="match status" value="1"/>
</dbReference>
<evidence type="ECO:0000256" key="4">
    <source>
        <dbReference type="ARBA" id="ARBA00022692"/>
    </source>
</evidence>
<feature type="chain" id="PRO_5016437979" evidence="10">
    <location>
        <begin position="24"/>
        <end position="1020"/>
    </location>
</feature>
<keyword evidence="3 8" id="KW-1134">Transmembrane beta strand</keyword>
<keyword evidence="6 8" id="KW-0472">Membrane</keyword>
<reference evidence="14 15" key="1">
    <citation type="submission" date="2018-05" db="EMBL/GenBank/DDBJ databases">
        <title>Genomic Encyclopedia of Archaeal and Bacterial Type Strains, Phase II (KMG-II): from individual species to whole genera.</title>
        <authorList>
            <person name="Goeker M."/>
        </authorList>
    </citation>
    <scope>NUCLEOTIDE SEQUENCE [LARGE SCALE GENOMIC DNA]</scope>
    <source>
        <strain evidence="14 15">DSM 23514</strain>
    </source>
</reference>
<evidence type="ECO:0000256" key="3">
    <source>
        <dbReference type="ARBA" id="ARBA00022452"/>
    </source>
</evidence>
<dbReference type="PROSITE" id="PS52016">
    <property type="entry name" value="TONB_DEPENDENT_REC_3"/>
    <property type="match status" value="1"/>
</dbReference>
<evidence type="ECO:0000313" key="13">
    <source>
        <dbReference type="EMBL" id="MBD1260462.1"/>
    </source>
</evidence>
<dbReference type="Pfam" id="PF00593">
    <property type="entry name" value="TonB_dep_Rec_b-barrel"/>
    <property type="match status" value="1"/>
</dbReference>
<evidence type="ECO:0000313" key="16">
    <source>
        <dbReference type="Proteomes" id="UP000651837"/>
    </source>
</evidence>
<dbReference type="OrthoDB" id="9768177at2"/>
<evidence type="ECO:0000256" key="9">
    <source>
        <dbReference type="RuleBase" id="RU003357"/>
    </source>
</evidence>
<dbReference type="RefSeq" id="WP_109648834.1">
    <property type="nucleotide sequence ID" value="NZ_CAJQNU010000035.1"/>
</dbReference>
<feature type="domain" description="TonB-dependent receptor plug" evidence="12">
    <location>
        <begin position="113"/>
        <end position="239"/>
    </location>
</feature>
<dbReference type="Proteomes" id="UP000651837">
    <property type="component" value="Unassembled WGS sequence"/>
</dbReference>
<dbReference type="SUPFAM" id="SSF56935">
    <property type="entry name" value="Porins"/>
    <property type="match status" value="1"/>
</dbReference>
<dbReference type="AlphaFoldDB" id="A0A316E5F2"/>
<keyword evidence="7 8" id="KW-0998">Cell outer membrane</keyword>
<keyword evidence="16" id="KW-1185">Reference proteome</keyword>
<dbReference type="InterPro" id="IPR037066">
    <property type="entry name" value="Plug_dom_sf"/>
</dbReference>
<evidence type="ECO:0000256" key="2">
    <source>
        <dbReference type="ARBA" id="ARBA00022448"/>
    </source>
</evidence>
<evidence type="ECO:0000313" key="14">
    <source>
        <dbReference type="EMBL" id="PWK25927.1"/>
    </source>
</evidence>
<gene>
    <name evidence="13" type="ORF">HZY62_07670</name>
    <name evidence="14" type="ORF">LX92_00671</name>
</gene>
<dbReference type="GO" id="GO:0009279">
    <property type="term" value="C:cell outer membrane"/>
    <property type="evidence" value="ECO:0007669"/>
    <property type="project" value="UniProtKB-SubCell"/>
</dbReference>
<keyword evidence="4 8" id="KW-0812">Transmembrane</keyword>
<dbReference type="InterPro" id="IPR023996">
    <property type="entry name" value="TonB-dep_OMP_SusC/RagA"/>
</dbReference>
<feature type="signal peptide" evidence="10">
    <location>
        <begin position="1"/>
        <end position="23"/>
    </location>
</feature>
<dbReference type="Pfam" id="PF07715">
    <property type="entry name" value="Plug"/>
    <property type="match status" value="1"/>
</dbReference>
<name>A0A316E5F2_9FLAO</name>
<dbReference type="NCBIfam" id="TIGR04056">
    <property type="entry name" value="OMP_RagA_SusC"/>
    <property type="match status" value="1"/>
</dbReference>
<evidence type="ECO:0000256" key="1">
    <source>
        <dbReference type="ARBA" id="ARBA00004571"/>
    </source>
</evidence>
<evidence type="ECO:0000259" key="12">
    <source>
        <dbReference type="Pfam" id="PF07715"/>
    </source>
</evidence>
<dbReference type="InterPro" id="IPR012910">
    <property type="entry name" value="Plug_dom"/>
</dbReference>
<dbReference type="EMBL" id="QGGQ01000001">
    <property type="protein sequence ID" value="PWK25927.1"/>
    <property type="molecule type" value="Genomic_DNA"/>
</dbReference>
<keyword evidence="14" id="KW-0675">Receptor</keyword>
<dbReference type="Gene3D" id="2.40.170.20">
    <property type="entry name" value="TonB-dependent receptor, beta-barrel domain"/>
    <property type="match status" value="1"/>
</dbReference>
<organism evidence="14 15">
    <name type="scientific">Maribacter polysiphoniae</name>
    <dbReference type="NCBI Taxonomy" id="429344"/>
    <lineage>
        <taxon>Bacteria</taxon>
        <taxon>Pseudomonadati</taxon>
        <taxon>Bacteroidota</taxon>
        <taxon>Flavobacteriia</taxon>
        <taxon>Flavobacteriales</taxon>
        <taxon>Flavobacteriaceae</taxon>
        <taxon>Maribacter</taxon>
    </lineage>
</organism>
<evidence type="ECO:0000256" key="10">
    <source>
        <dbReference type="SAM" id="SignalP"/>
    </source>
</evidence>
<evidence type="ECO:0000259" key="11">
    <source>
        <dbReference type="Pfam" id="PF00593"/>
    </source>
</evidence>
<dbReference type="InterPro" id="IPR039426">
    <property type="entry name" value="TonB-dep_rcpt-like"/>
</dbReference>
<dbReference type="SUPFAM" id="SSF49464">
    <property type="entry name" value="Carboxypeptidase regulatory domain-like"/>
    <property type="match status" value="1"/>
</dbReference>
<dbReference type="Pfam" id="PF13715">
    <property type="entry name" value="CarbopepD_reg_2"/>
    <property type="match status" value="1"/>
</dbReference>
<keyword evidence="5 9" id="KW-0798">TonB box</keyword>
<evidence type="ECO:0000256" key="5">
    <source>
        <dbReference type="ARBA" id="ARBA00023077"/>
    </source>
</evidence>
<protein>
    <submittedName>
        <fullName evidence="14">Iron complex outermembrane receptor protein</fullName>
    </submittedName>
    <submittedName>
        <fullName evidence="13">SusC/RagA family TonB-linked outer membrane protein</fullName>
    </submittedName>
</protein>
<sequence length="1020" mass="110500">MKITLLRSFLLIGAFICFGWAQAQEVSGTVSDANGPLPGASVVEKGTTNGTQTDFDGNFTINVGENATLVFSYVGFSTTEIAVNGQTNIVVTLAEDAQALEEVIIIGYGTTTVKDATGSVSSVTSKDFNQGVISSPEQLIQGKTSGVQISQSSGEPGAGIALRIRGTGSVRGNNSPLFVIDGVPVSNESVSASAADVGVGSGGAKNPLNFLNPSDIESMSILKDASATAIYGSRGANGVVVITTKSGKGGGTDGQWGFSSTLNISKSADRYDLLTTNEFIERGGANLGGATDWQDFLFRTSASTDNNLSYSRNYGSGNIRATFGYSKQFGIIENTDLERITGRINWNQRFLNDKLKVGLQTTISRINDKAPFISRTSGSTGDLLAATYYSNPTRNANPNSSAAPDRNPANLLAYYDDNTHTDRFLGNLSFDYSFTDEFSAKLNLGIDTSESTRGQVAGPQILAIDNGAQNNGRASVSNLDTQNNLMEITVNYNKKYENSHLDALVGYSFQDFNRKGQNILGQGYGSSDLNGIVRTTEQTYDNTRNLADNYQGYGIGTFQDDPDAGDQFRTLGLFPNINQNTGNLPNIPIDAFSVDTFDYTDELQSFFGRLNYTLYDKYLFTATFRADGSSKFGGNNQYGYFPSAAFAWKLNQEDFVNEDVFSTLKLRLSWGITGNQDGLGYGNFVNRTRWDALGIDAASQLSSPATSEIAFANPDLKWEETAQYGFGIDFGFGNDRFTGNIDVYRKETTDILLNLPAVQPATSPFVFQNVDGTILNQGIELGLDYDIVRNENFTWNTNFNISYNQNELQDYNGPNLQAGNLYGQGLSGSTSQILTDGKPLYTYNLRLVDENYNVDADPTILDKSGLPKVISGLSTSVNYKNWDASLFFSGQFGFYVYNNTANALFASPQIGSRNNLKSVVDNGIILSATNPSTFFLEKGDFVRLQTASISYNVPLSGDGLFKSMRFSAIGQNLFLITDYSGLDPEVSTSNIPANGLPSASIDYLSYPRPRTFSFGFNVTF</sequence>
<dbReference type="NCBIfam" id="TIGR04057">
    <property type="entry name" value="SusC_RagA_signa"/>
    <property type="match status" value="1"/>
</dbReference>
<keyword evidence="2 8" id="KW-0813">Transport</keyword>
<accession>A0A316E5F2</accession>
<comment type="similarity">
    <text evidence="8 9">Belongs to the TonB-dependent receptor family.</text>
</comment>
<dbReference type="Proteomes" id="UP000245667">
    <property type="component" value="Unassembled WGS sequence"/>
</dbReference>